<dbReference type="GO" id="GO:0047526">
    <property type="term" value="F:2'-hydroxyisoflavone reductase activity"/>
    <property type="evidence" value="ECO:0007669"/>
    <property type="project" value="UniProtKB-EC"/>
</dbReference>
<comment type="caution">
    <text evidence="3">The sequence shown here is derived from an EMBL/GenBank/DDBJ whole genome shotgun (WGS) entry which is preliminary data.</text>
</comment>
<evidence type="ECO:0000259" key="2">
    <source>
        <dbReference type="Pfam" id="PF01370"/>
    </source>
</evidence>
<feature type="region of interest" description="Disordered" evidence="1">
    <location>
        <begin position="278"/>
        <end position="314"/>
    </location>
</feature>
<dbReference type="SUPFAM" id="SSF51735">
    <property type="entry name" value="NAD(P)-binding Rossmann-fold domains"/>
    <property type="match status" value="1"/>
</dbReference>
<gene>
    <name evidence="3" type="ORF">F4553_006679</name>
</gene>
<protein>
    <submittedName>
        <fullName evidence="3">2'-hydroxyisoflavone reductase</fullName>
        <ecNumber evidence="3">1.3.1.45</ecNumber>
    </submittedName>
</protein>
<proteinExistence type="predicted"/>
<dbReference type="Gene3D" id="3.40.50.720">
    <property type="entry name" value="NAD(P)-binding Rossmann-like Domain"/>
    <property type="match status" value="1"/>
</dbReference>
<dbReference type="InterPro" id="IPR036291">
    <property type="entry name" value="NAD(P)-bd_dom_sf"/>
</dbReference>
<dbReference type="InterPro" id="IPR001509">
    <property type="entry name" value="Epimerase_deHydtase"/>
</dbReference>
<dbReference type="RefSeq" id="WP_184844130.1">
    <property type="nucleotide sequence ID" value="NZ_JACHMN010000003.1"/>
</dbReference>
<feature type="domain" description="NAD-dependent epimerase/dehydratase" evidence="2">
    <location>
        <begin position="65"/>
        <end position="207"/>
    </location>
</feature>
<organism evidence="3 4">
    <name type="scientific">Allocatelliglobosispora scoriae</name>
    <dbReference type="NCBI Taxonomy" id="643052"/>
    <lineage>
        <taxon>Bacteria</taxon>
        <taxon>Bacillati</taxon>
        <taxon>Actinomycetota</taxon>
        <taxon>Actinomycetes</taxon>
        <taxon>Micromonosporales</taxon>
        <taxon>Micromonosporaceae</taxon>
        <taxon>Allocatelliglobosispora</taxon>
    </lineage>
</organism>
<dbReference type="EMBL" id="JACHMN010000003">
    <property type="protein sequence ID" value="MBB5873245.1"/>
    <property type="molecule type" value="Genomic_DNA"/>
</dbReference>
<sequence>MRILIMGGTRFVGRHLTQAALDAGHDVTLFHRGTTGADLFPQATHVLGDRNTDLDRLAGGSWDATIDVSAYLPRQVASLADALGGRGGHHVLVSSVSVYQAPLPSPFAEDAPLIELADPTVEEVTGETYGGLKVLCERAATAAHGDRLAIVRPTYVVGPHDHLERFTWWVRRVAAGGEVLAPGSPDAPLQVIDARDMAEWMLLLATTGGTGTFHAAHPAPPHTFADLLGAIAAAVAPPGTTITWVDTAFLLDAGVDAEALPFWSIDVADYDQDRADPSAARAAGLAPRPVGQSAREVHEAELASPTPASDKRLDPVREAELLAAWAARS</sequence>
<dbReference type="AlphaFoldDB" id="A0A841BZY0"/>
<dbReference type="PANTHER" id="PTHR48079">
    <property type="entry name" value="PROTEIN YEEZ"/>
    <property type="match status" value="1"/>
</dbReference>
<reference evidence="3 4" key="1">
    <citation type="submission" date="2020-08" db="EMBL/GenBank/DDBJ databases">
        <title>Sequencing the genomes of 1000 actinobacteria strains.</title>
        <authorList>
            <person name="Klenk H.-P."/>
        </authorList>
    </citation>
    <scope>NUCLEOTIDE SEQUENCE [LARGE SCALE GENOMIC DNA]</scope>
    <source>
        <strain evidence="3 4">DSM 45362</strain>
    </source>
</reference>
<dbReference type="InterPro" id="IPR051783">
    <property type="entry name" value="NAD(P)-dependent_oxidoreduct"/>
</dbReference>
<evidence type="ECO:0000256" key="1">
    <source>
        <dbReference type="SAM" id="MobiDB-lite"/>
    </source>
</evidence>
<dbReference type="PANTHER" id="PTHR48079:SF6">
    <property type="entry name" value="NAD(P)-BINDING DOMAIN-CONTAINING PROTEIN-RELATED"/>
    <property type="match status" value="1"/>
</dbReference>
<keyword evidence="4" id="KW-1185">Reference proteome</keyword>
<dbReference type="EC" id="1.3.1.45" evidence="3"/>
<name>A0A841BZY0_9ACTN</name>
<evidence type="ECO:0000313" key="3">
    <source>
        <dbReference type="EMBL" id="MBB5873245.1"/>
    </source>
</evidence>
<dbReference type="Pfam" id="PF01370">
    <property type="entry name" value="Epimerase"/>
    <property type="match status" value="2"/>
</dbReference>
<dbReference type="GO" id="GO:0005737">
    <property type="term" value="C:cytoplasm"/>
    <property type="evidence" value="ECO:0007669"/>
    <property type="project" value="TreeGrafter"/>
</dbReference>
<dbReference type="Proteomes" id="UP000587527">
    <property type="component" value="Unassembled WGS sequence"/>
</dbReference>
<evidence type="ECO:0000313" key="4">
    <source>
        <dbReference type="Proteomes" id="UP000587527"/>
    </source>
</evidence>
<accession>A0A841BZY0</accession>
<feature type="domain" description="NAD-dependent epimerase/dehydratase" evidence="2">
    <location>
        <begin position="3"/>
        <end position="42"/>
    </location>
</feature>
<dbReference type="GO" id="GO:0004029">
    <property type="term" value="F:aldehyde dehydrogenase (NAD+) activity"/>
    <property type="evidence" value="ECO:0007669"/>
    <property type="project" value="TreeGrafter"/>
</dbReference>
<keyword evidence="3" id="KW-0560">Oxidoreductase</keyword>